<sequence>MEFQEDSEGVPLFSTTLMVIYHGLKVVKSMVYTGTKRNSIVKVEPPSSNKKKKQKTSGLATMASHQSPHCAQYSPGQAIVLANLNT</sequence>
<reference evidence="2" key="1">
    <citation type="submission" date="2019-12" db="EMBL/GenBank/DDBJ databases">
        <title>Genome sequencing and annotation of Brassica cretica.</title>
        <authorList>
            <person name="Studholme D.J."/>
            <person name="Sarris P.F."/>
        </authorList>
    </citation>
    <scope>NUCLEOTIDE SEQUENCE</scope>
    <source>
        <strain evidence="2">PFS-102/07</strain>
        <tissue evidence="2">Leaf</tissue>
    </source>
</reference>
<accession>A0A8S9HUY4</accession>
<comment type="caution">
    <text evidence="2">The sequence shown here is derived from an EMBL/GenBank/DDBJ whole genome shotgun (WGS) entry which is preliminary data.</text>
</comment>
<evidence type="ECO:0000313" key="2">
    <source>
        <dbReference type="EMBL" id="KAF2562811.1"/>
    </source>
</evidence>
<feature type="compositionally biased region" description="Polar residues" evidence="1">
    <location>
        <begin position="56"/>
        <end position="69"/>
    </location>
</feature>
<dbReference type="AlphaFoldDB" id="A0A8S9HUY4"/>
<proteinExistence type="predicted"/>
<gene>
    <name evidence="2" type="ORF">F2Q70_00017685</name>
</gene>
<feature type="region of interest" description="Disordered" evidence="1">
    <location>
        <begin position="42"/>
        <end position="70"/>
    </location>
</feature>
<dbReference type="EMBL" id="QGKY02001250">
    <property type="protein sequence ID" value="KAF2562811.1"/>
    <property type="molecule type" value="Genomic_DNA"/>
</dbReference>
<organism evidence="2">
    <name type="scientific">Brassica cretica</name>
    <name type="common">Mustard</name>
    <dbReference type="NCBI Taxonomy" id="69181"/>
    <lineage>
        <taxon>Eukaryota</taxon>
        <taxon>Viridiplantae</taxon>
        <taxon>Streptophyta</taxon>
        <taxon>Embryophyta</taxon>
        <taxon>Tracheophyta</taxon>
        <taxon>Spermatophyta</taxon>
        <taxon>Magnoliopsida</taxon>
        <taxon>eudicotyledons</taxon>
        <taxon>Gunneridae</taxon>
        <taxon>Pentapetalae</taxon>
        <taxon>rosids</taxon>
        <taxon>malvids</taxon>
        <taxon>Brassicales</taxon>
        <taxon>Brassicaceae</taxon>
        <taxon>Brassiceae</taxon>
        <taxon>Brassica</taxon>
    </lineage>
</organism>
<name>A0A8S9HUY4_BRACR</name>
<protein>
    <submittedName>
        <fullName evidence="2">Uncharacterized protein</fullName>
    </submittedName>
</protein>
<evidence type="ECO:0000256" key="1">
    <source>
        <dbReference type="SAM" id="MobiDB-lite"/>
    </source>
</evidence>